<dbReference type="SUPFAM" id="SSF56784">
    <property type="entry name" value="HAD-like"/>
    <property type="match status" value="1"/>
</dbReference>
<evidence type="ECO:0000313" key="1">
    <source>
        <dbReference type="EMBL" id="HIQ68866.1"/>
    </source>
</evidence>
<dbReference type="InterPro" id="IPR000150">
    <property type="entry name" value="Cof"/>
</dbReference>
<gene>
    <name evidence="1" type="ORF">IAA67_00825</name>
</gene>
<accession>A0A9D0Z594</accession>
<dbReference type="NCBIfam" id="TIGR00099">
    <property type="entry name" value="Cof-subfamily"/>
    <property type="match status" value="1"/>
</dbReference>
<reference evidence="1" key="1">
    <citation type="submission" date="2020-10" db="EMBL/GenBank/DDBJ databases">
        <authorList>
            <person name="Gilroy R."/>
        </authorList>
    </citation>
    <scope>NUCLEOTIDE SEQUENCE</scope>
    <source>
        <strain evidence="1">ChiSjej2B20-13462</strain>
    </source>
</reference>
<dbReference type="PANTHER" id="PTHR10000">
    <property type="entry name" value="PHOSPHOSERINE PHOSPHATASE"/>
    <property type="match status" value="1"/>
</dbReference>
<dbReference type="Gene3D" id="3.40.50.1000">
    <property type="entry name" value="HAD superfamily/HAD-like"/>
    <property type="match status" value="1"/>
</dbReference>
<dbReference type="PANTHER" id="PTHR10000:SF8">
    <property type="entry name" value="HAD SUPERFAMILY HYDROLASE-LIKE, TYPE 3"/>
    <property type="match status" value="1"/>
</dbReference>
<dbReference type="SFLD" id="SFLDS00003">
    <property type="entry name" value="Haloacid_Dehalogenase"/>
    <property type="match status" value="1"/>
</dbReference>
<organism evidence="1 2">
    <name type="scientific">Candidatus Avoscillospira stercorigallinarum</name>
    <dbReference type="NCBI Taxonomy" id="2840708"/>
    <lineage>
        <taxon>Bacteria</taxon>
        <taxon>Bacillati</taxon>
        <taxon>Bacillota</taxon>
        <taxon>Clostridia</taxon>
        <taxon>Eubacteriales</taxon>
        <taxon>Oscillospiraceae</taxon>
        <taxon>Oscillospiraceae incertae sedis</taxon>
        <taxon>Candidatus Avoscillospira</taxon>
    </lineage>
</organism>
<dbReference type="SFLD" id="SFLDG01140">
    <property type="entry name" value="C2.B:_Phosphomannomutase_and_P"/>
    <property type="match status" value="1"/>
</dbReference>
<dbReference type="InterPro" id="IPR023214">
    <property type="entry name" value="HAD_sf"/>
</dbReference>
<name>A0A9D0Z594_9FIRM</name>
<dbReference type="NCBIfam" id="TIGR01484">
    <property type="entry name" value="HAD-SF-IIB"/>
    <property type="match status" value="1"/>
</dbReference>
<dbReference type="CDD" id="cd07516">
    <property type="entry name" value="HAD_Pase"/>
    <property type="match status" value="1"/>
</dbReference>
<protein>
    <submittedName>
        <fullName evidence="1">HAD family phosphatase</fullName>
    </submittedName>
</protein>
<comment type="caution">
    <text evidence="1">The sequence shown here is derived from an EMBL/GenBank/DDBJ whole genome shotgun (WGS) entry which is preliminary data.</text>
</comment>
<reference evidence="1" key="2">
    <citation type="journal article" date="2021" name="PeerJ">
        <title>Extensive microbial diversity within the chicken gut microbiome revealed by metagenomics and culture.</title>
        <authorList>
            <person name="Gilroy R."/>
            <person name="Ravi A."/>
            <person name="Getino M."/>
            <person name="Pursley I."/>
            <person name="Horton D.L."/>
            <person name="Alikhan N.F."/>
            <person name="Baker D."/>
            <person name="Gharbi K."/>
            <person name="Hall N."/>
            <person name="Watson M."/>
            <person name="Adriaenssens E.M."/>
            <person name="Foster-Nyarko E."/>
            <person name="Jarju S."/>
            <person name="Secka A."/>
            <person name="Antonio M."/>
            <person name="Oren A."/>
            <person name="Chaudhuri R.R."/>
            <person name="La Ragione R."/>
            <person name="Hildebrand F."/>
            <person name="Pallen M.J."/>
        </authorList>
    </citation>
    <scope>NUCLEOTIDE SEQUENCE</scope>
    <source>
        <strain evidence="1">ChiSjej2B20-13462</strain>
    </source>
</reference>
<dbReference type="InterPro" id="IPR036412">
    <property type="entry name" value="HAD-like_sf"/>
</dbReference>
<dbReference type="Gene3D" id="3.30.1240.10">
    <property type="match status" value="1"/>
</dbReference>
<dbReference type="Pfam" id="PF08282">
    <property type="entry name" value="Hydrolase_3"/>
    <property type="match status" value="1"/>
</dbReference>
<dbReference type="GO" id="GO:0000287">
    <property type="term" value="F:magnesium ion binding"/>
    <property type="evidence" value="ECO:0007669"/>
    <property type="project" value="TreeGrafter"/>
</dbReference>
<dbReference type="GO" id="GO:0005829">
    <property type="term" value="C:cytosol"/>
    <property type="evidence" value="ECO:0007669"/>
    <property type="project" value="TreeGrafter"/>
</dbReference>
<dbReference type="AlphaFoldDB" id="A0A9D0Z594"/>
<sequence>MDIRLIGIDIDGTLLDSHSQLTPATVAALQRAADRGIQVAFSTGRFVTELTYLARQLPMIRYAVTCTGAEVIDLKTGETLARRAFSNAEHRRLYQLLRPLDSMIQIFSEVDNRIHNSARELERCERYCGQGLAAIIRSCHVAEEDLDRYVECYTGQANKLHVFYADRAVKERAKAILSQEPVFLAESTALDLEAMPLGVDKGYGLSQLARHLGLDRSQVAAVGDGGNDAAMLRYAALGVAMGNGSGEAKAAADYITADNDHDGLAQFIDKLLEGAF</sequence>
<evidence type="ECO:0000313" key="2">
    <source>
        <dbReference type="Proteomes" id="UP000886874"/>
    </source>
</evidence>
<dbReference type="InterPro" id="IPR006379">
    <property type="entry name" value="HAD-SF_hydro_IIB"/>
</dbReference>
<dbReference type="Proteomes" id="UP000886874">
    <property type="component" value="Unassembled WGS sequence"/>
</dbReference>
<proteinExistence type="predicted"/>
<dbReference type="PROSITE" id="PS01229">
    <property type="entry name" value="COF_2"/>
    <property type="match status" value="1"/>
</dbReference>
<dbReference type="GO" id="GO:0016791">
    <property type="term" value="F:phosphatase activity"/>
    <property type="evidence" value="ECO:0007669"/>
    <property type="project" value="TreeGrafter"/>
</dbReference>
<dbReference type="EMBL" id="DVFN01000014">
    <property type="protein sequence ID" value="HIQ68866.1"/>
    <property type="molecule type" value="Genomic_DNA"/>
</dbReference>